<feature type="region of interest" description="Disordered" evidence="1">
    <location>
        <begin position="1"/>
        <end position="29"/>
    </location>
</feature>
<feature type="domain" description="Synergin gamma C-terminal" evidence="2">
    <location>
        <begin position="210"/>
        <end position="333"/>
    </location>
</feature>
<dbReference type="EMBL" id="JARBDR010000440">
    <property type="protein sequence ID" value="KAJ8312354.1"/>
    <property type="molecule type" value="Genomic_DNA"/>
</dbReference>
<feature type="region of interest" description="Disordered" evidence="1">
    <location>
        <begin position="63"/>
        <end position="92"/>
    </location>
</feature>
<protein>
    <recommendedName>
        <fullName evidence="2">Synergin gamma C-terminal domain-containing protein</fullName>
    </recommendedName>
</protein>
<reference evidence="3 4" key="1">
    <citation type="submission" date="2022-12" db="EMBL/GenBank/DDBJ databases">
        <title>Chromosome-level genome of Tegillarca granosa.</title>
        <authorList>
            <person name="Kim J."/>
        </authorList>
    </citation>
    <scope>NUCLEOTIDE SEQUENCE [LARGE SCALE GENOMIC DNA]</scope>
    <source>
        <strain evidence="3">Teg-2019</strain>
        <tissue evidence="3">Adductor muscle</tissue>
    </source>
</reference>
<name>A0ABQ9F4Q7_TEGGR</name>
<evidence type="ECO:0000313" key="3">
    <source>
        <dbReference type="EMBL" id="KAJ8312354.1"/>
    </source>
</evidence>
<feature type="compositionally biased region" description="Polar residues" evidence="1">
    <location>
        <begin position="179"/>
        <end position="188"/>
    </location>
</feature>
<proteinExistence type="predicted"/>
<dbReference type="PANTHER" id="PTHR15463">
    <property type="entry name" value="AP1 GAMMA SUBUNIT BINDING PROTEIN 1"/>
    <property type="match status" value="1"/>
</dbReference>
<dbReference type="Pfam" id="PF25999">
    <property type="entry name" value="SYNRG_C"/>
    <property type="match status" value="1"/>
</dbReference>
<feature type="compositionally biased region" description="Basic and acidic residues" evidence="1">
    <location>
        <begin position="65"/>
        <end position="74"/>
    </location>
</feature>
<dbReference type="PANTHER" id="PTHR15463:SF2">
    <property type="entry name" value="SYNERGIN GAMMA"/>
    <property type="match status" value="1"/>
</dbReference>
<gene>
    <name evidence="3" type="ORF">KUTeg_009727</name>
</gene>
<organism evidence="3 4">
    <name type="scientific">Tegillarca granosa</name>
    <name type="common">Malaysian cockle</name>
    <name type="synonym">Anadara granosa</name>
    <dbReference type="NCBI Taxonomy" id="220873"/>
    <lineage>
        <taxon>Eukaryota</taxon>
        <taxon>Metazoa</taxon>
        <taxon>Spiralia</taxon>
        <taxon>Lophotrochozoa</taxon>
        <taxon>Mollusca</taxon>
        <taxon>Bivalvia</taxon>
        <taxon>Autobranchia</taxon>
        <taxon>Pteriomorphia</taxon>
        <taxon>Arcoida</taxon>
        <taxon>Arcoidea</taxon>
        <taxon>Arcidae</taxon>
        <taxon>Tegillarca</taxon>
    </lineage>
</organism>
<keyword evidence="4" id="KW-1185">Reference proteome</keyword>
<dbReference type="InterPro" id="IPR039656">
    <property type="entry name" value="SYNRG"/>
</dbReference>
<feature type="compositionally biased region" description="Polar residues" evidence="1">
    <location>
        <begin position="146"/>
        <end position="171"/>
    </location>
</feature>
<evidence type="ECO:0000259" key="2">
    <source>
        <dbReference type="Pfam" id="PF25999"/>
    </source>
</evidence>
<sequence>MSESDADFDDPFRAPPPMDYSHEEEEDFGAFSRGYDIEDIVHPKPDEQKKNKLYNFYGMGVSVSSKRDSEKDQIGDSSKFSGGEAEKDSMDTVKEDKFQAFNELNVNKEPDNISWSLKVDKSEDTQSVSSLELSFNKGRLRDLQDGDTQSVSSNEFGNFESVKNTSINPESKSVDSLDLHQSNENSGDQIDEESNKPPLGDETQNSDRIGIVEIYRVSCRITLAMVSLNLSTEKLKQILRDVDLSWNNLTAFLVGGNLMPDDNSLDFSNALLKSDDATSQMKACGVCLLNVDTRSKNFNQDDDCAKLTYGGRQYHSTCANFWLNCVDPMLPALKLPELL</sequence>
<evidence type="ECO:0000313" key="4">
    <source>
        <dbReference type="Proteomes" id="UP001217089"/>
    </source>
</evidence>
<evidence type="ECO:0000256" key="1">
    <source>
        <dbReference type="SAM" id="MobiDB-lite"/>
    </source>
</evidence>
<dbReference type="InterPro" id="IPR059024">
    <property type="entry name" value="SYNRG_C"/>
</dbReference>
<comment type="caution">
    <text evidence="3">The sequence shown here is derived from an EMBL/GenBank/DDBJ whole genome shotgun (WGS) entry which is preliminary data.</text>
</comment>
<feature type="region of interest" description="Disordered" evidence="1">
    <location>
        <begin position="143"/>
        <end position="204"/>
    </location>
</feature>
<dbReference type="Proteomes" id="UP001217089">
    <property type="component" value="Unassembled WGS sequence"/>
</dbReference>
<accession>A0ABQ9F4Q7</accession>